<dbReference type="GO" id="GO:0051996">
    <property type="term" value="F:squalene synthase [NAD(P)H] activity"/>
    <property type="evidence" value="ECO:0007669"/>
    <property type="project" value="InterPro"/>
</dbReference>
<protein>
    <submittedName>
        <fullName evidence="1">Squalene/phytoene synthase</fullName>
    </submittedName>
</protein>
<dbReference type="InterPro" id="IPR002060">
    <property type="entry name" value="Squ/phyt_synthse"/>
</dbReference>
<dbReference type="OrthoDB" id="192754at2157"/>
<accession>M0MI68</accession>
<dbReference type="GO" id="GO:0045338">
    <property type="term" value="P:farnesyl diphosphate metabolic process"/>
    <property type="evidence" value="ECO:0007669"/>
    <property type="project" value="InterPro"/>
</dbReference>
<sequence>MTTGSEESTDAERRRWCHDALDGTSRTFAITVDVLDEPMATQICVSYLLCRVADTVEDAGHIPSDVQVDLLETYDRALDPDDTTGIEAFAEAVEPWLPADPDADWTVVARAPRVVRAFEDLDPSAREAARDPIRELVSGMAMFVERYADTEGIRIETVDELEEYCWYVAGTIGTLITNLLARDASPERTRQLRENDRSFALLLQLVNVAKDVTDDYREENNVYLPATWLREHGVEPDGVCDPENTSAVASVIRRVADHASGYVDGARTYLEATPETRGNTLAAWTVPYLLAVGTLRELDERAEDVVREGGVKISRAEVLAIVNRFSDGVDRAAIERLRTQIAAAPFHQHAKRQQSD</sequence>
<dbReference type="Pfam" id="PF00494">
    <property type="entry name" value="SQS_PSY"/>
    <property type="match status" value="1"/>
</dbReference>
<dbReference type="InParanoid" id="M0MI68"/>
<dbReference type="SUPFAM" id="SSF48576">
    <property type="entry name" value="Terpenoid synthases"/>
    <property type="match status" value="1"/>
</dbReference>
<dbReference type="PANTHER" id="PTHR11626:SF2">
    <property type="entry name" value="SQUALENE SYNTHASE"/>
    <property type="match status" value="1"/>
</dbReference>
<reference evidence="1 2" key="1">
    <citation type="journal article" date="2014" name="PLoS Genet.">
        <title>Phylogenetically driven sequencing of extremely halophilic archaea reveals strategies for static and dynamic osmo-response.</title>
        <authorList>
            <person name="Becker E.A."/>
            <person name="Seitzer P.M."/>
            <person name="Tritt A."/>
            <person name="Larsen D."/>
            <person name="Krusor M."/>
            <person name="Yao A.I."/>
            <person name="Wu D."/>
            <person name="Madern D."/>
            <person name="Eisen J.A."/>
            <person name="Darling A.E."/>
            <person name="Facciotti M.T."/>
        </authorList>
    </citation>
    <scope>NUCLEOTIDE SEQUENCE [LARGE SCALE GENOMIC DNA]</scope>
    <source>
        <strain evidence="1 2">DSM 5350</strain>
    </source>
</reference>
<dbReference type="InterPro" id="IPR044844">
    <property type="entry name" value="Trans_IPPS_euk-type"/>
</dbReference>
<keyword evidence="2" id="KW-1185">Reference proteome</keyword>
<dbReference type="PANTHER" id="PTHR11626">
    <property type="entry name" value="FARNESYL-DIPHOSPHATE FARNESYLTRANSFERASE"/>
    <property type="match status" value="1"/>
</dbReference>
<organism evidence="1 2">
    <name type="scientific">Halococcus saccharolyticus DSM 5350</name>
    <dbReference type="NCBI Taxonomy" id="1227455"/>
    <lineage>
        <taxon>Archaea</taxon>
        <taxon>Methanobacteriati</taxon>
        <taxon>Methanobacteriota</taxon>
        <taxon>Stenosarchaea group</taxon>
        <taxon>Halobacteria</taxon>
        <taxon>Halobacteriales</taxon>
        <taxon>Halococcaceae</taxon>
        <taxon>Halococcus</taxon>
    </lineage>
</organism>
<evidence type="ECO:0000313" key="2">
    <source>
        <dbReference type="Proteomes" id="UP000011669"/>
    </source>
</evidence>
<dbReference type="InterPro" id="IPR008949">
    <property type="entry name" value="Isoprenoid_synthase_dom_sf"/>
</dbReference>
<dbReference type="Gene3D" id="1.10.600.10">
    <property type="entry name" value="Farnesyl Diphosphate Synthase"/>
    <property type="match status" value="1"/>
</dbReference>
<dbReference type="Proteomes" id="UP000011669">
    <property type="component" value="Unassembled WGS sequence"/>
</dbReference>
<dbReference type="EMBL" id="AOMD01000018">
    <property type="protein sequence ID" value="EMA45391.1"/>
    <property type="molecule type" value="Genomic_DNA"/>
</dbReference>
<dbReference type="RefSeq" id="WP_006077296.1">
    <property type="nucleotide sequence ID" value="NZ_AOMD01000018.1"/>
</dbReference>
<dbReference type="SFLD" id="SFLDG01018">
    <property type="entry name" value="Squalene/Phytoene_Synthase_Lik"/>
    <property type="match status" value="1"/>
</dbReference>
<dbReference type="AlphaFoldDB" id="M0MI68"/>
<evidence type="ECO:0000313" key="1">
    <source>
        <dbReference type="EMBL" id="EMA45391.1"/>
    </source>
</evidence>
<proteinExistence type="predicted"/>
<comment type="caution">
    <text evidence="1">The sequence shown here is derived from an EMBL/GenBank/DDBJ whole genome shotgun (WGS) entry which is preliminary data.</text>
</comment>
<name>M0MI68_9EURY</name>
<dbReference type="STRING" id="1227455.C449_07190"/>
<dbReference type="PATRIC" id="fig|1227455.4.peg.1468"/>
<gene>
    <name evidence="1" type="ORF">C449_07190</name>
</gene>
<dbReference type="SFLD" id="SFLDS00005">
    <property type="entry name" value="Isoprenoid_Synthase_Type_I"/>
    <property type="match status" value="1"/>
</dbReference>